<dbReference type="Proteomes" id="UP001283691">
    <property type="component" value="Unassembled WGS sequence"/>
</dbReference>
<organism evidence="2 3">
    <name type="scientific">Aliarcobacter skirrowii</name>
    <dbReference type="NCBI Taxonomy" id="28200"/>
    <lineage>
        <taxon>Bacteria</taxon>
        <taxon>Pseudomonadati</taxon>
        <taxon>Campylobacterota</taxon>
        <taxon>Epsilonproteobacteria</taxon>
        <taxon>Campylobacterales</taxon>
        <taxon>Arcobacteraceae</taxon>
        <taxon>Aliarcobacter</taxon>
    </lineage>
</organism>
<comment type="caution">
    <text evidence="2">The sequence shown here is derived from an EMBL/GenBank/DDBJ whole genome shotgun (WGS) entry which is preliminary data.</text>
</comment>
<gene>
    <name evidence="2" type="ORF">Q6A80_05165</name>
</gene>
<dbReference type="EMBL" id="JAUQUR010000002">
    <property type="protein sequence ID" value="MDX4069112.1"/>
    <property type="molecule type" value="Genomic_DNA"/>
</dbReference>
<dbReference type="AlphaFoldDB" id="A0AAW9DAB8"/>
<feature type="transmembrane region" description="Helical" evidence="1">
    <location>
        <begin position="12"/>
        <end position="31"/>
    </location>
</feature>
<keyword evidence="1" id="KW-1133">Transmembrane helix</keyword>
<proteinExistence type="predicted"/>
<evidence type="ECO:0000256" key="1">
    <source>
        <dbReference type="SAM" id="Phobius"/>
    </source>
</evidence>
<evidence type="ECO:0000313" key="3">
    <source>
        <dbReference type="Proteomes" id="UP001283691"/>
    </source>
</evidence>
<sequence length="128" mass="15046">MIELLKTKMTIVLSVVIAFLLFCILALVVYIKIINTEKDNLNTKLEKANAALVLEKVNNTTLRSINAKQNSDIEKNRIDYENNLKYFENYKKQDFEVKYKELEKYKEVKSNECKDIKNLIDHIRTISL</sequence>
<reference evidence="2" key="1">
    <citation type="journal article" date="2023" name="Front. Microbiol.">
        <title>Genomic diversity and taxonomic marker for Arcobacter species.</title>
        <authorList>
            <person name="Zhou G."/>
            <person name="Gu Y."/>
            <person name="Wang H."/>
            <person name="Chen X."/>
            <person name="Zhang X."/>
            <person name="Shao Z."/>
            <person name="Yan X."/>
            <person name="Zhang J."/>
            <person name="Zhang M."/>
        </authorList>
    </citation>
    <scope>NUCLEOTIDE SEQUENCE</scope>
    <source>
        <strain evidence="2">BJSY19SF1-2</strain>
    </source>
</reference>
<keyword evidence="1" id="KW-0472">Membrane</keyword>
<evidence type="ECO:0000313" key="2">
    <source>
        <dbReference type="EMBL" id="MDX4069112.1"/>
    </source>
</evidence>
<dbReference type="RefSeq" id="WP_319047876.1">
    <property type="nucleotide sequence ID" value="NZ_JAUQUR010000002.1"/>
</dbReference>
<protein>
    <submittedName>
        <fullName evidence="2">Uncharacterized protein</fullName>
    </submittedName>
</protein>
<name>A0AAW9DAB8_9BACT</name>
<accession>A0AAW9DAB8</accession>
<reference evidence="2" key="2">
    <citation type="submission" date="2023-07" db="EMBL/GenBank/DDBJ databases">
        <authorList>
            <person name="Zhang M."/>
            <person name="Zhou G."/>
        </authorList>
    </citation>
    <scope>NUCLEOTIDE SEQUENCE</scope>
    <source>
        <strain evidence="2">BJSY19SF1-2</strain>
    </source>
</reference>
<keyword evidence="1" id="KW-0812">Transmembrane</keyword>